<sequence>MADKPSRALVLYGDGLARFLNPSHTHLHSLASLASCGFLALPHYPPSENEGARIIREFAELLDACEAYNENAEEFAGGVKSEDKSVTASLSERFTGMKAALITQNSHLKCFGNKIGLTTLQLNDLVGVSHSLEVSQLLASELLKLLGFEEGKTLETSQFDIIIVHIGAGEEQNGLLDTEQMNDLVGTLLCSAQPGTEISSRLHLSVLMSYGAVSGNENSELSLSVAKDENNSELSPFYPRQSYTMKGGKPRDNVRHQNPILIAQWQNAVTRKDMVDTYSFADFKENVGNLVIPADRFLHEVAFKLWKAPKYGA</sequence>
<evidence type="ECO:0000313" key="1">
    <source>
        <dbReference type="EMBL" id="KAI5669721.1"/>
    </source>
</evidence>
<comment type="caution">
    <text evidence="1">The sequence shown here is derived from an EMBL/GenBank/DDBJ whole genome shotgun (WGS) entry which is preliminary data.</text>
</comment>
<keyword evidence="2" id="KW-1185">Reference proteome</keyword>
<dbReference type="Proteomes" id="UP001060085">
    <property type="component" value="Linkage Group LG04"/>
</dbReference>
<evidence type="ECO:0000313" key="2">
    <source>
        <dbReference type="Proteomes" id="UP001060085"/>
    </source>
</evidence>
<organism evidence="1 2">
    <name type="scientific">Catharanthus roseus</name>
    <name type="common">Madagascar periwinkle</name>
    <name type="synonym">Vinca rosea</name>
    <dbReference type="NCBI Taxonomy" id="4058"/>
    <lineage>
        <taxon>Eukaryota</taxon>
        <taxon>Viridiplantae</taxon>
        <taxon>Streptophyta</taxon>
        <taxon>Embryophyta</taxon>
        <taxon>Tracheophyta</taxon>
        <taxon>Spermatophyta</taxon>
        <taxon>Magnoliopsida</taxon>
        <taxon>eudicotyledons</taxon>
        <taxon>Gunneridae</taxon>
        <taxon>Pentapetalae</taxon>
        <taxon>asterids</taxon>
        <taxon>lamiids</taxon>
        <taxon>Gentianales</taxon>
        <taxon>Apocynaceae</taxon>
        <taxon>Rauvolfioideae</taxon>
        <taxon>Vinceae</taxon>
        <taxon>Catharanthinae</taxon>
        <taxon>Catharanthus</taxon>
    </lineage>
</organism>
<accession>A0ACC0BAP8</accession>
<reference evidence="2" key="1">
    <citation type="journal article" date="2023" name="Nat. Plants">
        <title>Single-cell RNA sequencing provides a high-resolution roadmap for understanding the multicellular compartmentation of specialized metabolism.</title>
        <authorList>
            <person name="Sun S."/>
            <person name="Shen X."/>
            <person name="Li Y."/>
            <person name="Li Y."/>
            <person name="Wang S."/>
            <person name="Li R."/>
            <person name="Zhang H."/>
            <person name="Shen G."/>
            <person name="Guo B."/>
            <person name="Wei J."/>
            <person name="Xu J."/>
            <person name="St-Pierre B."/>
            <person name="Chen S."/>
            <person name="Sun C."/>
        </authorList>
    </citation>
    <scope>NUCLEOTIDE SEQUENCE [LARGE SCALE GENOMIC DNA]</scope>
</reference>
<protein>
    <submittedName>
        <fullName evidence="1">Uncharacterized protein</fullName>
    </submittedName>
</protein>
<name>A0ACC0BAP8_CATRO</name>
<proteinExistence type="predicted"/>
<dbReference type="EMBL" id="CM044704">
    <property type="protein sequence ID" value="KAI5669721.1"/>
    <property type="molecule type" value="Genomic_DNA"/>
</dbReference>
<gene>
    <name evidence="1" type="ORF">M9H77_19574</name>
</gene>